<evidence type="ECO:0000256" key="1">
    <source>
        <dbReference type="SAM" id="MobiDB-lite"/>
    </source>
</evidence>
<proteinExistence type="predicted"/>
<gene>
    <name evidence="2" type="ORF">RchiOBHm_Chr4g0442521</name>
</gene>
<reference evidence="2 3" key="1">
    <citation type="journal article" date="2018" name="Nat. Genet.">
        <title>The Rosa genome provides new insights in the design of modern roses.</title>
        <authorList>
            <person name="Bendahmane M."/>
        </authorList>
    </citation>
    <scope>NUCLEOTIDE SEQUENCE [LARGE SCALE GENOMIC DNA]</scope>
    <source>
        <strain evidence="3">cv. Old Blush</strain>
    </source>
</reference>
<comment type="caution">
    <text evidence="2">The sequence shown here is derived from an EMBL/GenBank/DDBJ whole genome shotgun (WGS) entry which is preliminary data.</text>
</comment>
<organism evidence="2 3">
    <name type="scientific">Rosa chinensis</name>
    <name type="common">China rose</name>
    <dbReference type="NCBI Taxonomy" id="74649"/>
    <lineage>
        <taxon>Eukaryota</taxon>
        <taxon>Viridiplantae</taxon>
        <taxon>Streptophyta</taxon>
        <taxon>Embryophyta</taxon>
        <taxon>Tracheophyta</taxon>
        <taxon>Spermatophyta</taxon>
        <taxon>Magnoliopsida</taxon>
        <taxon>eudicotyledons</taxon>
        <taxon>Gunneridae</taxon>
        <taxon>Pentapetalae</taxon>
        <taxon>rosids</taxon>
        <taxon>fabids</taxon>
        <taxon>Rosales</taxon>
        <taxon>Rosaceae</taxon>
        <taxon>Rosoideae</taxon>
        <taxon>Rosoideae incertae sedis</taxon>
        <taxon>Rosa</taxon>
    </lineage>
</organism>
<dbReference type="EMBL" id="PDCK01000042">
    <property type="protein sequence ID" value="PRQ41028.1"/>
    <property type="molecule type" value="Genomic_DNA"/>
</dbReference>
<dbReference type="Gramene" id="PRQ41028">
    <property type="protein sequence ID" value="PRQ41028"/>
    <property type="gene ID" value="RchiOBHm_Chr4g0442521"/>
</dbReference>
<evidence type="ECO:0000313" key="2">
    <source>
        <dbReference type="EMBL" id="PRQ41028.1"/>
    </source>
</evidence>
<protein>
    <submittedName>
        <fullName evidence="2">Uncharacterized protein</fullName>
    </submittedName>
</protein>
<evidence type="ECO:0000313" key="3">
    <source>
        <dbReference type="Proteomes" id="UP000238479"/>
    </source>
</evidence>
<accession>A0A2P6R3N2</accession>
<sequence length="101" mass="11722">MTLWFEQVMLEDDDDEEEKVPEIQQEQEEEEQIINSTEPTDDHVQGLENTAVTKEDCDQKRFEESVSVEKVGECIVIHFSCHCGVPYQFLLAGGNCYYKLM</sequence>
<name>A0A2P6R3N2_ROSCH</name>
<dbReference type="Proteomes" id="UP000238479">
    <property type="component" value="Chromosome 4"/>
</dbReference>
<feature type="region of interest" description="Disordered" evidence="1">
    <location>
        <begin position="11"/>
        <end position="44"/>
    </location>
</feature>
<feature type="compositionally biased region" description="Acidic residues" evidence="1">
    <location>
        <begin position="11"/>
        <end position="32"/>
    </location>
</feature>
<keyword evidence="3" id="KW-1185">Reference proteome</keyword>
<dbReference type="OMA" id="GECIVIH"/>
<dbReference type="AlphaFoldDB" id="A0A2P6R3N2"/>